<evidence type="ECO:0000313" key="1">
    <source>
        <dbReference type="EMBL" id="KAJ8125335.1"/>
    </source>
</evidence>
<accession>A0ACC2JD34</accession>
<proteinExistence type="predicted"/>
<reference evidence="1" key="1">
    <citation type="submission" date="2022-12" db="EMBL/GenBank/DDBJ databases">
        <title>Genome Sequence of Lasiodiplodia mahajangana.</title>
        <authorList>
            <person name="Buettner E."/>
        </authorList>
    </citation>
    <scope>NUCLEOTIDE SEQUENCE</scope>
    <source>
        <strain evidence="1">VT137</strain>
    </source>
</reference>
<dbReference type="EMBL" id="JAPUUL010002422">
    <property type="protein sequence ID" value="KAJ8125335.1"/>
    <property type="molecule type" value="Genomic_DNA"/>
</dbReference>
<comment type="caution">
    <text evidence="1">The sequence shown here is derived from an EMBL/GenBank/DDBJ whole genome shotgun (WGS) entry which is preliminary data.</text>
</comment>
<protein>
    <submittedName>
        <fullName evidence="1">Uncharacterized protein</fullName>
    </submittedName>
</protein>
<organism evidence="1 2">
    <name type="scientific">Lasiodiplodia mahajangana</name>
    <dbReference type="NCBI Taxonomy" id="1108764"/>
    <lineage>
        <taxon>Eukaryota</taxon>
        <taxon>Fungi</taxon>
        <taxon>Dikarya</taxon>
        <taxon>Ascomycota</taxon>
        <taxon>Pezizomycotina</taxon>
        <taxon>Dothideomycetes</taxon>
        <taxon>Dothideomycetes incertae sedis</taxon>
        <taxon>Botryosphaeriales</taxon>
        <taxon>Botryosphaeriaceae</taxon>
        <taxon>Lasiodiplodia</taxon>
    </lineage>
</organism>
<keyword evidence="2" id="KW-1185">Reference proteome</keyword>
<evidence type="ECO:0000313" key="2">
    <source>
        <dbReference type="Proteomes" id="UP001153332"/>
    </source>
</evidence>
<sequence>MASQLLEYRAFRVTIECLDFVLGQLPNPPPWAIFDALSGNCEEHHIQLPQVSQVACTAIKIGLVDLLASWSVRPVAVVGHSSGEMAAAYASGRLTAAEAIASAYFRGQGVSTNKKKGAMLAVGLSNDEISGYLDDRESIKIAAFNSPGSITLSGDAEAVQLLSHKLTGDGVFNRILKTGGNAYHSHHMASLGGEFEDMLTNEVEHLKKCGPTWDARLRKAGFSGTNIFLDDYACPYETTSILVSIRLEEQHLTDLVERNTAVIHLLHDVTGPPTLLGRRLAAKMGLCGASIKISTIDNALEDVPTNSRVIVFLSSRNDLFDGNEARLRSFQYLARSTKSMIWLTSSGIIKGRDARGSLMTGLLRTIATENPDVDSEENEDRELAWQDGCMWISRVVPDSGLTTYTERVKTLSALGTRTAAIGDQGAIRAAFETPGILASLYFRPYSELLQPLPVDYIDVEVAAVRVNWEDLALASSRFDAKEDNLSSEYAGVVTRIGANVVGLSIGDRVYGVGRGHFGTHTRVPAILAHKLQFDPTARYVITGGLGGLDRSLINWMSERGAHDFVVLSRRGVNTVVASLLVDSLATRGVRIESVICDVSKREDVMSAIKGASSASRLVKGVVHAALSLSDLSFEKPTIDQWQSGLAAKTLGTVNLHEATQTLPLDFFVMLTSTESIWAPPTQSSYIAATNFQGRYRQRLGLPASTVAYGLVGDIDSDFKHGSLGTADMYARNKALTTTEWNALASLEPAFLSQPSTSWIGRNDDPLSLANYYTCLDPAALAQMASTGTPRWYNDARVSLIIRAMKDVEKQDGGNDDSSTSLSSTSCLRHAFDEAIRAGPEKRASTVALVVEGIMNIISEMLFVDIANISPNKSVAKHGVDSLIAAELRHWFHQALRINLQMSDLLDAQTSIRVLAENVVDESLKE</sequence>
<dbReference type="Proteomes" id="UP001153332">
    <property type="component" value="Unassembled WGS sequence"/>
</dbReference>
<gene>
    <name evidence="1" type="ORF">O1611_g8303</name>
</gene>
<name>A0ACC2JD34_9PEZI</name>